<sequence length="115" mass="12811">MASEVDRPMIKSTGINLHLSKNHIQFFCHKITLILNAGLKSTQLSTSGLVLSQDKNLGFVPRLAPIIEESEDIKGVPQFTVKDGILGANYNYQVEHKVNDKDLIDGRYSADPESW</sequence>
<proteinExistence type="predicted"/>
<protein>
    <submittedName>
        <fullName evidence="1">Uncharacterized protein</fullName>
    </submittedName>
</protein>
<dbReference type="Proteomes" id="UP000008783">
    <property type="component" value="Unassembled WGS sequence"/>
</dbReference>
<keyword evidence="2" id="KW-1185">Reference proteome</keyword>
<dbReference type="EMBL" id="DS178372">
    <property type="protein sequence ID" value="EFP92764.2"/>
    <property type="molecule type" value="Genomic_DNA"/>
</dbReference>
<dbReference type="InParanoid" id="E3L889"/>
<evidence type="ECO:0000313" key="1">
    <source>
        <dbReference type="EMBL" id="EFP92764.2"/>
    </source>
</evidence>
<dbReference type="OrthoDB" id="2506071at2759"/>
<dbReference type="GeneID" id="10539260"/>
<gene>
    <name evidence="1" type="ORF">PGTG_18648</name>
</gene>
<dbReference type="AlphaFoldDB" id="E3L889"/>
<dbReference type="KEGG" id="pgr:PGTG_18648"/>
<dbReference type="RefSeq" id="XP_003337183.2">
    <property type="nucleotide sequence ID" value="XM_003337135.2"/>
</dbReference>
<name>E3L889_PUCGT</name>
<dbReference type="VEuPathDB" id="FungiDB:PGTG_18648"/>
<accession>E3L889</accession>
<reference evidence="2" key="2">
    <citation type="journal article" date="2011" name="Proc. Natl. Acad. Sci. U.S.A.">
        <title>Obligate biotrophy features unraveled by the genomic analysis of rust fungi.</title>
        <authorList>
            <person name="Duplessis S."/>
            <person name="Cuomo C.A."/>
            <person name="Lin Y.-C."/>
            <person name="Aerts A."/>
            <person name="Tisserant E."/>
            <person name="Veneault-Fourrey C."/>
            <person name="Joly D.L."/>
            <person name="Hacquard S."/>
            <person name="Amselem J."/>
            <person name="Cantarel B.L."/>
            <person name="Chiu R."/>
            <person name="Coutinho P.M."/>
            <person name="Feau N."/>
            <person name="Field M."/>
            <person name="Frey P."/>
            <person name="Gelhaye E."/>
            <person name="Goldberg J."/>
            <person name="Grabherr M.G."/>
            <person name="Kodira C.D."/>
            <person name="Kohler A."/>
            <person name="Kuees U."/>
            <person name="Lindquist E.A."/>
            <person name="Lucas S.M."/>
            <person name="Mago R."/>
            <person name="Mauceli E."/>
            <person name="Morin E."/>
            <person name="Murat C."/>
            <person name="Pangilinan J.L."/>
            <person name="Park R."/>
            <person name="Pearson M."/>
            <person name="Quesneville H."/>
            <person name="Rouhier N."/>
            <person name="Sakthikumar S."/>
            <person name="Salamov A.A."/>
            <person name="Schmutz J."/>
            <person name="Selles B."/>
            <person name="Shapiro H."/>
            <person name="Tanguay P."/>
            <person name="Tuskan G.A."/>
            <person name="Henrissat B."/>
            <person name="Van de Peer Y."/>
            <person name="Rouze P."/>
            <person name="Ellis J.G."/>
            <person name="Dodds P.N."/>
            <person name="Schein J.E."/>
            <person name="Zhong S."/>
            <person name="Hamelin R.C."/>
            <person name="Grigoriev I.V."/>
            <person name="Szabo L.J."/>
            <person name="Martin F."/>
        </authorList>
    </citation>
    <scope>NUCLEOTIDE SEQUENCE [LARGE SCALE GENOMIC DNA]</scope>
    <source>
        <strain evidence="2">CRL 75-36-700-3 / race SCCL</strain>
    </source>
</reference>
<dbReference type="HOGENOM" id="CLU_009635_1_0_1"/>
<organism evidence="1 2">
    <name type="scientific">Puccinia graminis f. sp. tritici (strain CRL 75-36-700-3 / race SCCL)</name>
    <name type="common">Black stem rust fungus</name>
    <dbReference type="NCBI Taxonomy" id="418459"/>
    <lineage>
        <taxon>Eukaryota</taxon>
        <taxon>Fungi</taxon>
        <taxon>Dikarya</taxon>
        <taxon>Basidiomycota</taxon>
        <taxon>Pucciniomycotina</taxon>
        <taxon>Pucciniomycetes</taxon>
        <taxon>Pucciniales</taxon>
        <taxon>Pucciniaceae</taxon>
        <taxon>Puccinia</taxon>
    </lineage>
</organism>
<reference key="1">
    <citation type="submission" date="2007-01" db="EMBL/GenBank/DDBJ databases">
        <title>The Genome Sequence of Puccinia graminis f. sp. tritici Strain CRL 75-36-700-3.</title>
        <authorList>
            <consortium name="The Broad Institute Genome Sequencing Platform"/>
            <person name="Birren B."/>
            <person name="Lander E."/>
            <person name="Galagan J."/>
            <person name="Nusbaum C."/>
            <person name="Devon K."/>
            <person name="Cuomo C."/>
            <person name="Jaffe D."/>
            <person name="Butler J."/>
            <person name="Alvarez P."/>
            <person name="Gnerre S."/>
            <person name="Grabherr M."/>
            <person name="Mauceli E."/>
            <person name="Brockman W."/>
            <person name="Young S."/>
            <person name="LaButti K."/>
            <person name="Sykes S."/>
            <person name="DeCaprio D."/>
            <person name="Crawford M."/>
            <person name="Koehrsen M."/>
            <person name="Engels R."/>
            <person name="Montgomery P."/>
            <person name="Pearson M."/>
            <person name="Howarth C."/>
            <person name="Larson L."/>
            <person name="White J."/>
            <person name="Zeng Q."/>
            <person name="Kodira C."/>
            <person name="Yandava C."/>
            <person name="Alvarado L."/>
            <person name="O'Leary S."/>
            <person name="Szabo L."/>
            <person name="Dean R."/>
            <person name="Schein J."/>
        </authorList>
    </citation>
    <scope>NUCLEOTIDE SEQUENCE</scope>
    <source>
        <strain>CRL 75-36-700-3</strain>
    </source>
</reference>
<evidence type="ECO:0000313" key="2">
    <source>
        <dbReference type="Proteomes" id="UP000008783"/>
    </source>
</evidence>